<keyword evidence="3 4" id="KW-0456">Lyase</keyword>
<proteinExistence type="inferred from homology"/>
<dbReference type="GO" id="GO:0002161">
    <property type="term" value="F:aminoacyl-tRNA deacylase activity"/>
    <property type="evidence" value="ECO:0007669"/>
    <property type="project" value="InterPro"/>
</dbReference>
<dbReference type="STRING" id="336988.NT96_05900"/>
<dbReference type="RefSeq" id="WP_007745108.1">
    <property type="nucleotide sequence ID" value="NZ_CM001398.1"/>
</dbReference>
<evidence type="ECO:0000259" key="5">
    <source>
        <dbReference type="Pfam" id="PF04073"/>
    </source>
</evidence>
<dbReference type="EMBL" id="AFVZ01000001">
    <property type="protein sequence ID" value="EHN58676.1"/>
    <property type="molecule type" value="Genomic_DNA"/>
</dbReference>
<dbReference type="HOGENOM" id="CLU_094875_3_2_9"/>
<dbReference type="PIRSF" id="PIRSF006181">
    <property type="entry name" value="EbsC_YbaK"/>
    <property type="match status" value="1"/>
</dbReference>
<dbReference type="InterPro" id="IPR036754">
    <property type="entry name" value="YbaK/aa-tRNA-synt-asso_dom_sf"/>
</dbReference>
<dbReference type="eggNOG" id="COG2606">
    <property type="taxonomic scope" value="Bacteria"/>
</dbReference>
<dbReference type="Pfam" id="PF04073">
    <property type="entry name" value="tRNA_edit"/>
    <property type="match status" value="1"/>
</dbReference>
<dbReference type="Gene3D" id="3.90.960.10">
    <property type="entry name" value="YbaK/aminoacyl-tRNA synthetase-associated domain"/>
    <property type="match status" value="1"/>
</dbReference>
<dbReference type="PATRIC" id="fig|1045004.4.peg.562"/>
<dbReference type="OrthoDB" id="9809296at2"/>
<accession>G9WHV2</accession>
<comment type="caution">
    <text evidence="6">The sequence shown here is derived from an EMBL/GenBank/DDBJ whole genome shotgun (WGS) entry which is preliminary data.</text>
</comment>
<evidence type="ECO:0000256" key="2">
    <source>
        <dbReference type="ARBA" id="ARBA00022917"/>
    </source>
</evidence>
<organism evidence="6 7">
    <name type="scientific">Oenococcus kitaharae DSM 17330</name>
    <dbReference type="NCBI Taxonomy" id="1045004"/>
    <lineage>
        <taxon>Bacteria</taxon>
        <taxon>Bacillati</taxon>
        <taxon>Bacillota</taxon>
        <taxon>Bacilli</taxon>
        <taxon>Lactobacillales</taxon>
        <taxon>Lactobacillaceae</taxon>
        <taxon>Oenococcus</taxon>
    </lineage>
</organism>
<dbReference type="Proteomes" id="UP000004959">
    <property type="component" value="Chromosome"/>
</dbReference>
<gene>
    <name evidence="6" type="ORF">OKIT_0563</name>
</gene>
<keyword evidence="2 4" id="KW-0648">Protein biosynthesis</keyword>
<dbReference type="EC" id="4.2.-.-" evidence="4"/>
<protein>
    <recommendedName>
        <fullName evidence="4">Cys-tRNA(Pro)/Cys-tRNA(Cys) deacylase</fullName>
        <ecNumber evidence="4">4.2.-.-</ecNumber>
    </recommendedName>
</protein>
<dbReference type="InterPro" id="IPR007214">
    <property type="entry name" value="YbaK/aa-tRNA-synth-assoc-dom"/>
</dbReference>
<evidence type="ECO:0000256" key="4">
    <source>
        <dbReference type="PIRNR" id="PIRNR006181"/>
    </source>
</evidence>
<reference evidence="6 7" key="1">
    <citation type="journal article" date="2012" name="PLoS ONE">
        <title>Functional divergence in the genus oenococcus as predicted by genome sequencing of the newly-described species, Oenococcus kitaharae.</title>
        <authorList>
            <person name="Borneman A.R."/>
            <person name="McCarthy J.M."/>
            <person name="Chambers P.J."/>
            <person name="Bartowsky E.J."/>
        </authorList>
    </citation>
    <scope>NUCLEOTIDE SEQUENCE [LARGE SCALE GENOMIC DNA]</scope>
    <source>
        <strain evidence="7">DSM17330</strain>
    </source>
</reference>
<evidence type="ECO:0000313" key="6">
    <source>
        <dbReference type="EMBL" id="EHN58676.1"/>
    </source>
</evidence>
<keyword evidence="7" id="KW-1185">Reference proteome</keyword>
<sequence length="169" mass="18645">MSKHPKIKKTQVEQLLDKNKIVYKPIQIDFLNTSKEQIPQMLVRAGIDRQSLIYKTLASSGDKTGPIIAVLPITAHLDEKKLAAASGNKRTEMLPLKELQKTTGYVHGANNPVGIWHNHHGKFPIYFDKQALTDGKIYVSAGELGRSDLIDAQQVADLISASFADLTAD</sequence>
<dbReference type="CDD" id="cd00002">
    <property type="entry name" value="YbaK_deacylase"/>
    <property type="match status" value="1"/>
</dbReference>
<dbReference type="InterPro" id="IPR004369">
    <property type="entry name" value="Prolyl-tRNA_editing_YbaK/EbsC"/>
</dbReference>
<name>G9WHV2_9LACO</name>
<evidence type="ECO:0000313" key="7">
    <source>
        <dbReference type="Proteomes" id="UP000004959"/>
    </source>
</evidence>
<dbReference type="GO" id="GO:0006412">
    <property type="term" value="P:translation"/>
    <property type="evidence" value="ECO:0007669"/>
    <property type="project" value="UniProtKB-KW"/>
</dbReference>
<feature type="domain" description="YbaK/aminoacyl-tRNA synthetase-associated" evidence="5">
    <location>
        <begin position="53"/>
        <end position="154"/>
    </location>
</feature>
<dbReference type="AlphaFoldDB" id="G9WHV2"/>
<evidence type="ECO:0000256" key="3">
    <source>
        <dbReference type="ARBA" id="ARBA00023239"/>
    </source>
</evidence>
<dbReference type="SUPFAM" id="SSF55826">
    <property type="entry name" value="YbaK/ProRS associated domain"/>
    <property type="match status" value="1"/>
</dbReference>
<dbReference type="GO" id="GO:0016829">
    <property type="term" value="F:lyase activity"/>
    <property type="evidence" value="ECO:0007669"/>
    <property type="project" value="UniProtKB-KW"/>
</dbReference>
<evidence type="ECO:0000256" key="1">
    <source>
        <dbReference type="ARBA" id="ARBA00009798"/>
    </source>
</evidence>
<comment type="similarity">
    <text evidence="1 4">Belongs to the prolyl-tRNA editing family. YbaK/EbsC subfamily.</text>
</comment>